<dbReference type="InterPro" id="IPR036118">
    <property type="entry name" value="UreE_N_sf"/>
</dbReference>
<dbReference type="PATRIC" id="fig|398512.5.peg.5312"/>
<evidence type="ECO:0000313" key="8">
    <source>
        <dbReference type="Proteomes" id="UP000036923"/>
    </source>
</evidence>
<dbReference type="Pfam" id="PF02814">
    <property type="entry name" value="UreE_N"/>
    <property type="match status" value="1"/>
</dbReference>
<dbReference type="InterPro" id="IPR012406">
    <property type="entry name" value="UreE"/>
</dbReference>
<dbReference type="PIRSF" id="PIRSF036402">
    <property type="entry name" value="Ureas_acces_UreE"/>
    <property type="match status" value="1"/>
</dbReference>
<accession>A0A0L6JVQ2</accession>
<dbReference type="SUPFAM" id="SSF69287">
    <property type="entry name" value="Urease metallochaperone UreE, N-terminal domain"/>
    <property type="match status" value="1"/>
</dbReference>
<dbReference type="InterPro" id="IPR007864">
    <property type="entry name" value="UreE_C_dom"/>
</dbReference>
<dbReference type="GO" id="GO:0065003">
    <property type="term" value="P:protein-containing complex assembly"/>
    <property type="evidence" value="ECO:0007669"/>
    <property type="project" value="InterPro"/>
</dbReference>
<dbReference type="Gene3D" id="2.60.260.20">
    <property type="entry name" value="Urease metallochaperone UreE, N-terminal domain"/>
    <property type="match status" value="1"/>
</dbReference>
<evidence type="ECO:0000259" key="6">
    <source>
        <dbReference type="SMART" id="SM00988"/>
    </source>
</evidence>
<dbReference type="EMBL" id="LGTC01000001">
    <property type="protein sequence ID" value="KNY29794.1"/>
    <property type="molecule type" value="Genomic_DNA"/>
</dbReference>
<dbReference type="eggNOG" id="COG2371">
    <property type="taxonomic scope" value="Bacteria"/>
</dbReference>
<dbReference type="InterPro" id="IPR004029">
    <property type="entry name" value="UreE_N"/>
</dbReference>
<dbReference type="HAMAP" id="MF_00822">
    <property type="entry name" value="UreE"/>
    <property type="match status" value="1"/>
</dbReference>
<dbReference type="CDD" id="cd00571">
    <property type="entry name" value="UreE"/>
    <property type="match status" value="1"/>
</dbReference>
<comment type="caution">
    <text evidence="7">The sequence shown here is derived from an EMBL/GenBank/DDBJ whole genome shotgun (WGS) entry which is preliminary data.</text>
</comment>
<dbReference type="SMART" id="SM00988">
    <property type="entry name" value="UreE_N"/>
    <property type="match status" value="1"/>
</dbReference>
<dbReference type="Pfam" id="PF05194">
    <property type="entry name" value="UreE_C"/>
    <property type="match status" value="1"/>
</dbReference>
<dbReference type="GO" id="GO:0006457">
    <property type="term" value="P:protein folding"/>
    <property type="evidence" value="ECO:0007669"/>
    <property type="project" value="InterPro"/>
</dbReference>
<comment type="similarity">
    <text evidence="5">Belongs to the UreE family.</text>
</comment>
<keyword evidence="4 5" id="KW-0143">Chaperone</keyword>
<dbReference type="Gene3D" id="3.30.70.790">
    <property type="entry name" value="UreE, C-terminal domain"/>
    <property type="match status" value="1"/>
</dbReference>
<feature type="domain" description="UreE urease accessory N-terminal" evidence="6">
    <location>
        <begin position="6"/>
        <end position="69"/>
    </location>
</feature>
<comment type="function">
    <text evidence="5">Involved in urease metallocenter assembly. Binds nickel. Probably functions as a nickel donor during metallocenter assembly.</text>
</comment>
<evidence type="ECO:0000256" key="3">
    <source>
        <dbReference type="ARBA" id="ARBA00022596"/>
    </source>
</evidence>
<dbReference type="GO" id="GO:0019627">
    <property type="term" value="P:urea metabolic process"/>
    <property type="evidence" value="ECO:0007669"/>
    <property type="project" value="InterPro"/>
</dbReference>
<sequence>MIVDKVLYNLKDKDSNDLDADFIDVEWFEVEKKILHKISSNGVEVGIRNNGGGALKEGDVLWQDGSRALIVRIPYCDCIVMKPQNMYEMGKTCYEMGNRHAPLFIEGDELLTPFDEPLMNALIKCGLSPYKKSCKLITPLGGHAHGHSHSHSH</sequence>
<gene>
    <name evidence="5" type="primary">ureE</name>
    <name evidence="7" type="ORF">Bccel_5071</name>
</gene>
<evidence type="ECO:0000313" key="7">
    <source>
        <dbReference type="EMBL" id="KNY29794.1"/>
    </source>
</evidence>
<keyword evidence="3 5" id="KW-0533">Nickel</keyword>
<dbReference type="SUPFAM" id="SSF69737">
    <property type="entry name" value="Urease metallochaperone UreE, C-terminal domain"/>
    <property type="match status" value="1"/>
</dbReference>
<dbReference type="STRING" id="398512.Bccel_5071"/>
<evidence type="ECO:0000256" key="5">
    <source>
        <dbReference type="HAMAP-Rule" id="MF_00822"/>
    </source>
</evidence>
<comment type="subcellular location">
    <subcellularLocation>
        <location evidence="1 5">Cytoplasm</location>
    </subcellularLocation>
</comment>
<dbReference type="GO" id="GO:0051082">
    <property type="term" value="F:unfolded protein binding"/>
    <property type="evidence" value="ECO:0007669"/>
    <property type="project" value="UniProtKB-UniRule"/>
</dbReference>
<dbReference type="Proteomes" id="UP000036923">
    <property type="component" value="Unassembled WGS sequence"/>
</dbReference>
<dbReference type="AlphaFoldDB" id="A0A0L6JVQ2"/>
<organism evidence="7 8">
    <name type="scientific">Pseudobacteroides cellulosolvens ATCC 35603 = DSM 2933</name>
    <dbReference type="NCBI Taxonomy" id="398512"/>
    <lineage>
        <taxon>Bacteria</taxon>
        <taxon>Bacillati</taxon>
        <taxon>Bacillota</taxon>
        <taxon>Clostridia</taxon>
        <taxon>Eubacteriales</taxon>
        <taxon>Oscillospiraceae</taxon>
        <taxon>Pseudobacteroides</taxon>
    </lineage>
</organism>
<protein>
    <recommendedName>
        <fullName evidence="5">Urease accessory protein UreE</fullName>
    </recommendedName>
</protein>
<keyword evidence="2 5" id="KW-0963">Cytoplasm</keyword>
<dbReference type="OrthoDB" id="9810882at2"/>
<keyword evidence="8" id="KW-1185">Reference proteome</keyword>
<name>A0A0L6JVQ2_9FIRM</name>
<proteinExistence type="inferred from homology"/>
<dbReference type="RefSeq" id="WP_036943375.1">
    <property type="nucleotide sequence ID" value="NZ_JQKC01000021.1"/>
</dbReference>
<dbReference type="NCBIfam" id="NF009754">
    <property type="entry name" value="PRK13261.1-6"/>
    <property type="match status" value="1"/>
</dbReference>
<evidence type="ECO:0000256" key="1">
    <source>
        <dbReference type="ARBA" id="ARBA00004496"/>
    </source>
</evidence>
<evidence type="ECO:0000256" key="4">
    <source>
        <dbReference type="ARBA" id="ARBA00023186"/>
    </source>
</evidence>
<dbReference type="GO" id="GO:0016151">
    <property type="term" value="F:nickel cation binding"/>
    <property type="evidence" value="ECO:0007669"/>
    <property type="project" value="UniProtKB-UniRule"/>
</dbReference>
<reference evidence="8" key="1">
    <citation type="submission" date="2015-07" db="EMBL/GenBank/DDBJ databases">
        <title>Near-Complete Genome Sequence of the Cellulolytic Bacterium Bacteroides (Pseudobacteroides) cellulosolvens ATCC 35603.</title>
        <authorList>
            <person name="Dassa B."/>
            <person name="Utturkar S.M."/>
            <person name="Klingeman D.M."/>
            <person name="Hurt R.A."/>
            <person name="Keller M."/>
            <person name="Xu J."/>
            <person name="Reddy Y.H.K."/>
            <person name="Borovok I."/>
            <person name="Grinberg I.R."/>
            <person name="Lamed R."/>
            <person name="Zhivin O."/>
            <person name="Bayer E.A."/>
            <person name="Brown S.D."/>
        </authorList>
    </citation>
    <scope>NUCLEOTIDE SEQUENCE [LARGE SCALE GENOMIC DNA]</scope>
    <source>
        <strain evidence="8">DSM 2933</strain>
    </source>
</reference>
<evidence type="ECO:0000256" key="2">
    <source>
        <dbReference type="ARBA" id="ARBA00022490"/>
    </source>
</evidence>
<dbReference type="GO" id="GO:0005737">
    <property type="term" value="C:cytoplasm"/>
    <property type="evidence" value="ECO:0007669"/>
    <property type="project" value="UniProtKB-SubCell"/>
</dbReference>